<dbReference type="STRING" id="2656787.A0A370TF22"/>
<evidence type="ECO:0000313" key="11">
    <source>
        <dbReference type="EMBL" id="RDL33292.1"/>
    </source>
</evidence>
<comment type="catalytic activity">
    <reaction evidence="10">
        <text>L-ornithine + NADH + O2 = N(5)-hydroxy-L-ornithine + NAD(+) + H2O</text>
        <dbReference type="Rhea" id="RHEA:41512"/>
        <dbReference type="ChEBI" id="CHEBI:15377"/>
        <dbReference type="ChEBI" id="CHEBI:15379"/>
        <dbReference type="ChEBI" id="CHEBI:46911"/>
        <dbReference type="ChEBI" id="CHEBI:57540"/>
        <dbReference type="ChEBI" id="CHEBI:57945"/>
        <dbReference type="ChEBI" id="CHEBI:78275"/>
        <dbReference type="EC" id="1.14.13.196"/>
    </reaction>
</comment>
<evidence type="ECO:0000313" key="12">
    <source>
        <dbReference type="Proteomes" id="UP000254866"/>
    </source>
</evidence>
<accession>A0A370TF22</accession>
<evidence type="ECO:0000256" key="8">
    <source>
        <dbReference type="ARBA" id="ARBA00023002"/>
    </source>
</evidence>
<keyword evidence="5" id="KW-0285">Flavoprotein</keyword>
<evidence type="ECO:0000256" key="7">
    <source>
        <dbReference type="ARBA" id="ARBA00022857"/>
    </source>
</evidence>
<dbReference type="InterPro" id="IPR036188">
    <property type="entry name" value="FAD/NAD-bd_sf"/>
</dbReference>
<protein>
    <recommendedName>
        <fullName evidence="4">L-ornithine N(5)-monooxygenase [NAD(P)H]</fullName>
        <ecNumber evidence="4">1.14.13.196</ecNumber>
    </recommendedName>
</protein>
<evidence type="ECO:0000256" key="4">
    <source>
        <dbReference type="ARBA" id="ARBA00012881"/>
    </source>
</evidence>
<dbReference type="AlphaFoldDB" id="A0A370TF22"/>
<evidence type="ECO:0000256" key="6">
    <source>
        <dbReference type="ARBA" id="ARBA00022827"/>
    </source>
</evidence>
<dbReference type="PANTHER" id="PTHR42802:SF1">
    <property type="entry name" value="L-ORNITHINE N(5)-MONOOXYGENASE"/>
    <property type="match status" value="1"/>
</dbReference>
<comment type="similarity">
    <text evidence="3">Belongs to the lysine N(6)-hydroxylase/L-ornithine N(5)-oxygenase family.</text>
</comment>
<comment type="catalytic activity">
    <reaction evidence="9">
        <text>L-ornithine + NADPH + O2 = N(5)-hydroxy-L-ornithine + NADP(+) + H2O</text>
        <dbReference type="Rhea" id="RHEA:41508"/>
        <dbReference type="ChEBI" id="CHEBI:15377"/>
        <dbReference type="ChEBI" id="CHEBI:15379"/>
        <dbReference type="ChEBI" id="CHEBI:46911"/>
        <dbReference type="ChEBI" id="CHEBI:57783"/>
        <dbReference type="ChEBI" id="CHEBI:58349"/>
        <dbReference type="ChEBI" id="CHEBI:78275"/>
        <dbReference type="EC" id="1.14.13.196"/>
    </reaction>
</comment>
<dbReference type="OrthoDB" id="3519933at2759"/>
<evidence type="ECO:0000256" key="9">
    <source>
        <dbReference type="ARBA" id="ARBA00047598"/>
    </source>
</evidence>
<organism evidence="11 12">
    <name type="scientific">Venustampulla echinocandica</name>
    <dbReference type="NCBI Taxonomy" id="2656787"/>
    <lineage>
        <taxon>Eukaryota</taxon>
        <taxon>Fungi</taxon>
        <taxon>Dikarya</taxon>
        <taxon>Ascomycota</taxon>
        <taxon>Pezizomycotina</taxon>
        <taxon>Leotiomycetes</taxon>
        <taxon>Helotiales</taxon>
        <taxon>Pleuroascaceae</taxon>
        <taxon>Venustampulla</taxon>
    </lineage>
</organism>
<keyword evidence="12" id="KW-1185">Reference proteome</keyword>
<gene>
    <name evidence="11" type="ORF">BP5553_08731</name>
</gene>
<evidence type="ECO:0000256" key="5">
    <source>
        <dbReference type="ARBA" id="ARBA00022630"/>
    </source>
</evidence>
<dbReference type="GO" id="GO:0006879">
    <property type="term" value="P:intracellular iron ion homeostasis"/>
    <property type="evidence" value="ECO:0007669"/>
    <property type="project" value="TreeGrafter"/>
</dbReference>
<comment type="cofactor">
    <cofactor evidence="1">
        <name>FAD</name>
        <dbReference type="ChEBI" id="CHEBI:57692"/>
    </cofactor>
</comment>
<evidence type="ECO:0000256" key="10">
    <source>
        <dbReference type="ARBA" id="ARBA00049248"/>
    </source>
</evidence>
<proteinExistence type="inferred from homology"/>
<sequence length="205" mass="23387">MGMLQEASTSIQHRIPRPPALHIYDLVTVGFGTKALALATAIKDYNTSTNILFLEQNHSFEEGNHVQDPATEFCDFMQNSFMHDLVTFRNPTSEFTFLNYLQSHGKLESFIELQGKKCEGDGFIRPLRDEFCRYLSWAARSFGDYVRYGEEVIQVSKANKYAQESLWRIVSKDMATQDTVVRLARNVVFANTEHMASIARDEVSA</sequence>
<dbReference type="InterPro" id="IPR025700">
    <property type="entry name" value="Lys/Orn_oxygenase"/>
</dbReference>
<evidence type="ECO:0000256" key="2">
    <source>
        <dbReference type="ARBA" id="ARBA00004924"/>
    </source>
</evidence>
<dbReference type="Gene3D" id="3.50.50.60">
    <property type="entry name" value="FAD/NAD(P)-binding domain"/>
    <property type="match status" value="1"/>
</dbReference>
<keyword evidence="7" id="KW-0521">NADP</keyword>
<name>A0A370TF22_9HELO</name>
<dbReference type="Pfam" id="PF13434">
    <property type="entry name" value="Lys_Orn_oxgnase"/>
    <property type="match status" value="1"/>
</dbReference>
<dbReference type="EC" id="1.14.13.196" evidence="4"/>
<evidence type="ECO:0000256" key="1">
    <source>
        <dbReference type="ARBA" id="ARBA00001974"/>
    </source>
</evidence>
<dbReference type="RefSeq" id="XP_031866785.1">
    <property type="nucleotide sequence ID" value="XM_032017354.1"/>
</dbReference>
<evidence type="ECO:0000256" key="3">
    <source>
        <dbReference type="ARBA" id="ARBA00007588"/>
    </source>
</evidence>
<reference evidence="11 12" key="1">
    <citation type="journal article" date="2018" name="IMA Fungus">
        <title>IMA Genome-F 9: Draft genome sequence of Annulohypoxylon stygium, Aspergillus mulundensis, Berkeleyomyces basicola (syn. Thielaviopsis basicola), Ceratocystis smalleyi, two Cercospora beticola strains, Coleophoma cylindrospora, Fusarium fracticaudum, Phialophora cf. hyalina, and Morchella septimelata.</title>
        <authorList>
            <person name="Wingfield B.D."/>
            <person name="Bills G.F."/>
            <person name="Dong Y."/>
            <person name="Huang W."/>
            <person name="Nel W.J."/>
            <person name="Swalarsk-Parry B.S."/>
            <person name="Vaghefi N."/>
            <person name="Wilken P.M."/>
            <person name="An Z."/>
            <person name="de Beer Z.W."/>
            <person name="De Vos L."/>
            <person name="Chen L."/>
            <person name="Duong T.A."/>
            <person name="Gao Y."/>
            <person name="Hammerbacher A."/>
            <person name="Kikkert J.R."/>
            <person name="Li Y."/>
            <person name="Li H."/>
            <person name="Li K."/>
            <person name="Li Q."/>
            <person name="Liu X."/>
            <person name="Ma X."/>
            <person name="Naidoo K."/>
            <person name="Pethybridge S.J."/>
            <person name="Sun J."/>
            <person name="Steenkamp E.T."/>
            <person name="van der Nest M.A."/>
            <person name="van Wyk S."/>
            <person name="Wingfield M.J."/>
            <person name="Xiong C."/>
            <person name="Yue Q."/>
            <person name="Zhang X."/>
        </authorList>
    </citation>
    <scope>NUCLEOTIDE SEQUENCE [LARGE SCALE GENOMIC DNA]</scope>
    <source>
        <strain evidence="11 12">BP 5553</strain>
    </source>
</reference>
<dbReference type="GeneID" id="43601580"/>
<dbReference type="Proteomes" id="UP000254866">
    <property type="component" value="Unassembled WGS sequence"/>
</dbReference>
<comment type="caution">
    <text evidence="11">The sequence shown here is derived from an EMBL/GenBank/DDBJ whole genome shotgun (WGS) entry which is preliminary data.</text>
</comment>
<dbReference type="EMBL" id="NPIC01000009">
    <property type="protein sequence ID" value="RDL33292.1"/>
    <property type="molecule type" value="Genomic_DNA"/>
</dbReference>
<keyword evidence="6" id="KW-0274">FAD</keyword>
<keyword evidence="8" id="KW-0560">Oxidoreductase</keyword>
<dbReference type="GO" id="GO:0016491">
    <property type="term" value="F:oxidoreductase activity"/>
    <property type="evidence" value="ECO:0007669"/>
    <property type="project" value="UniProtKB-KW"/>
</dbReference>
<comment type="pathway">
    <text evidence="2">Siderophore biosynthesis.</text>
</comment>
<dbReference type="PANTHER" id="PTHR42802">
    <property type="entry name" value="MONOOXYGENASE"/>
    <property type="match status" value="1"/>
</dbReference>
<dbReference type="SUPFAM" id="SSF51905">
    <property type="entry name" value="FAD/NAD(P)-binding domain"/>
    <property type="match status" value="1"/>
</dbReference>